<dbReference type="EMBL" id="VINQ01000024">
    <property type="protein sequence ID" value="KAA0909827.1"/>
    <property type="molecule type" value="Genomic_DNA"/>
</dbReference>
<keyword evidence="2" id="KW-1185">Reference proteome</keyword>
<dbReference type="Proteomes" id="UP000325291">
    <property type="component" value="Unassembled WGS sequence"/>
</dbReference>
<comment type="caution">
    <text evidence="1">The sequence shown here is derived from an EMBL/GenBank/DDBJ whole genome shotgun (WGS) entry which is preliminary data.</text>
</comment>
<accession>A0A5A9YYC6</accession>
<gene>
    <name evidence="1" type="ORF">FLO80_19875</name>
</gene>
<evidence type="ECO:0000313" key="1">
    <source>
        <dbReference type="EMBL" id="KAA0909827.1"/>
    </source>
</evidence>
<organism evidence="1 2">
    <name type="scientific">Aquicoccus porphyridii</name>
    <dbReference type="NCBI Taxonomy" id="1852029"/>
    <lineage>
        <taxon>Bacteria</taxon>
        <taxon>Pseudomonadati</taxon>
        <taxon>Pseudomonadota</taxon>
        <taxon>Alphaproteobacteria</taxon>
        <taxon>Rhodobacterales</taxon>
        <taxon>Paracoccaceae</taxon>
        <taxon>Aquicoccus</taxon>
    </lineage>
</organism>
<dbReference type="RefSeq" id="WP_111369471.1">
    <property type="nucleotide sequence ID" value="NZ_VINQ01000024.1"/>
</dbReference>
<name>A0A5A9YYC6_9RHOB</name>
<reference evidence="1 2" key="1">
    <citation type="submission" date="2019-07" db="EMBL/GenBank/DDBJ databases">
        <title>Aquicoccus porphyridii gen. nov., sp. nov., isolated from a small marine red alga, Porphyridium marinum.</title>
        <authorList>
            <person name="Liu L."/>
        </authorList>
    </citation>
    <scope>NUCLEOTIDE SEQUENCE [LARGE SCALE GENOMIC DNA]</scope>
    <source>
        <strain evidence="1 2">L1 8-17</strain>
    </source>
</reference>
<proteinExistence type="predicted"/>
<sequence>MNYLANLLGIAGTLEPPDIRGEEKLPTALSYAVEVMGPWIRRGEVYIPFIDAPVMEALANFQAVHQTVGYDNESKELVGYKTSDISLEQWQGHFRQSARAAQYIRLRLAVNIENGYPMPKPAKQFAGMLANGMADPPAPKKKKSQRHRDTLLAGVAKKISAAFGLPLGATKSRLSQEPPPICACVIAAAALHGHGISVAFPRADAICRKTDLPIEIAATSYVFKPLNLRPIKNRLALIPPDEFRADAQKQYADQYDRAARRLGSALPRLPPEQ</sequence>
<evidence type="ECO:0000313" key="2">
    <source>
        <dbReference type="Proteomes" id="UP000325291"/>
    </source>
</evidence>
<dbReference type="AlphaFoldDB" id="A0A5A9YYC6"/>
<protein>
    <submittedName>
        <fullName evidence="1">Uncharacterized protein</fullName>
    </submittedName>
</protein>